<feature type="domain" description="Glycoside hydrolase 35 catalytic" evidence="4">
    <location>
        <begin position="44"/>
        <end position="167"/>
    </location>
</feature>
<feature type="domain" description="Beta-galactosidase galactose-binding" evidence="5">
    <location>
        <begin position="230"/>
        <end position="259"/>
    </location>
</feature>
<dbReference type="InterPro" id="IPR017853">
    <property type="entry name" value="GH"/>
</dbReference>
<evidence type="ECO:0008006" key="8">
    <source>
        <dbReference type="Google" id="ProtNLM"/>
    </source>
</evidence>
<comment type="caution">
    <text evidence="6">The sequence shown here is derived from an EMBL/GenBank/DDBJ whole genome shotgun (WGS) entry which is preliminary data.</text>
</comment>
<dbReference type="InterPro" id="IPR048913">
    <property type="entry name" value="BetaGal_gal-bd"/>
</dbReference>
<organism evidence="6 7">
    <name type="scientific">Tegillarca granosa</name>
    <name type="common">Malaysian cockle</name>
    <name type="synonym">Anadara granosa</name>
    <dbReference type="NCBI Taxonomy" id="220873"/>
    <lineage>
        <taxon>Eukaryota</taxon>
        <taxon>Metazoa</taxon>
        <taxon>Spiralia</taxon>
        <taxon>Lophotrochozoa</taxon>
        <taxon>Mollusca</taxon>
        <taxon>Bivalvia</taxon>
        <taxon>Autobranchia</taxon>
        <taxon>Pteriomorphia</taxon>
        <taxon>Arcoida</taxon>
        <taxon>Arcoidea</taxon>
        <taxon>Arcidae</taxon>
        <taxon>Tegillarca</taxon>
    </lineage>
</organism>
<evidence type="ECO:0000313" key="6">
    <source>
        <dbReference type="EMBL" id="KAJ8322359.1"/>
    </source>
</evidence>
<gene>
    <name evidence="6" type="ORF">KUTeg_000830</name>
</gene>
<dbReference type="Proteomes" id="UP001217089">
    <property type="component" value="Unassembled WGS sequence"/>
</dbReference>
<keyword evidence="3" id="KW-0326">Glycosidase</keyword>
<evidence type="ECO:0000256" key="3">
    <source>
        <dbReference type="ARBA" id="ARBA00023295"/>
    </source>
</evidence>
<keyword evidence="2" id="KW-0378">Hydrolase</keyword>
<dbReference type="InterPro" id="IPR001944">
    <property type="entry name" value="Glycoside_Hdrlase_35"/>
</dbReference>
<dbReference type="Gene3D" id="3.20.20.80">
    <property type="entry name" value="Glycosidases"/>
    <property type="match status" value="1"/>
</dbReference>
<dbReference type="SUPFAM" id="SSF49785">
    <property type="entry name" value="Galactose-binding domain-like"/>
    <property type="match status" value="1"/>
</dbReference>
<dbReference type="InterPro" id="IPR031330">
    <property type="entry name" value="Gly_Hdrlase_35_cat"/>
</dbReference>
<protein>
    <recommendedName>
        <fullName evidence="8">Beta-galactosidase</fullName>
    </recommendedName>
</protein>
<dbReference type="PRINTS" id="PR00742">
    <property type="entry name" value="GLHYDRLASE35"/>
</dbReference>
<feature type="non-terminal residue" evidence="6">
    <location>
        <position position="278"/>
    </location>
</feature>
<dbReference type="Pfam" id="PF01301">
    <property type="entry name" value="Glyco_hydro_35"/>
    <property type="match status" value="1"/>
</dbReference>
<evidence type="ECO:0000259" key="4">
    <source>
        <dbReference type="Pfam" id="PF01301"/>
    </source>
</evidence>
<comment type="similarity">
    <text evidence="1">Belongs to the glycosyl hydrolase 35 family.</text>
</comment>
<name>A0ABQ9FYP6_TEGGR</name>
<evidence type="ECO:0000256" key="2">
    <source>
        <dbReference type="ARBA" id="ARBA00022801"/>
    </source>
</evidence>
<accession>A0ABQ9FYP6</accession>
<dbReference type="Gene3D" id="2.60.120.260">
    <property type="entry name" value="Galactose-binding domain-like"/>
    <property type="match status" value="1"/>
</dbReference>
<evidence type="ECO:0000256" key="1">
    <source>
        <dbReference type="ARBA" id="ARBA00009809"/>
    </source>
</evidence>
<dbReference type="Pfam" id="PF21467">
    <property type="entry name" value="BetaGal_gal-bd"/>
    <property type="match status" value="1"/>
</dbReference>
<evidence type="ECO:0000313" key="7">
    <source>
        <dbReference type="Proteomes" id="UP001217089"/>
    </source>
</evidence>
<sequence length="278" mass="31414">MNELFLTSDGFFNITHNGMERAPFYRGTIGSQHLGNCAKVDNEHHNAWPEALTTANFDNIDDGYKLFNIISNLSTDFPLMVTEFWSGWFDQWKEFGSTLKKILEKGASVNFYMFYGGTNFGFMSGANWVNKTDSYYSDVTSYDYDGILSEAGDVTAKYNATRELIKAYVLNPGEDGSDEFLIYNSTNPLPMELLPLHSDGLGQNFGFTLYSTTYSSGKILNFTSLPKDRAQGWSKGNVLINGFNIGRYWDYGPQQTLYIMIFEVNSSGDEIVFRDTPI</sequence>
<dbReference type="SUPFAM" id="SSF51445">
    <property type="entry name" value="(Trans)glycosidases"/>
    <property type="match status" value="1"/>
</dbReference>
<proteinExistence type="inferred from homology"/>
<evidence type="ECO:0000259" key="5">
    <source>
        <dbReference type="Pfam" id="PF21467"/>
    </source>
</evidence>
<dbReference type="InterPro" id="IPR008979">
    <property type="entry name" value="Galactose-bd-like_sf"/>
</dbReference>
<keyword evidence="7" id="KW-1185">Reference proteome</keyword>
<dbReference type="PANTHER" id="PTHR23421">
    <property type="entry name" value="BETA-GALACTOSIDASE RELATED"/>
    <property type="match status" value="1"/>
</dbReference>
<dbReference type="EMBL" id="JARBDR010000018">
    <property type="protein sequence ID" value="KAJ8322359.1"/>
    <property type="molecule type" value="Genomic_DNA"/>
</dbReference>
<reference evidence="6 7" key="1">
    <citation type="submission" date="2022-12" db="EMBL/GenBank/DDBJ databases">
        <title>Chromosome-level genome of Tegillarca granosa.</title>
        <authorList>
            <person name="Kim J."/>
        </authorList>
    </citation>
    <scope>NUCLEOTIDE SEQUENCE [LARGE SCALE GENOMIC DNA]</scope>
    <source>
        <strain evidence="6">Teg-2019</strain>
        <tissue evidence="6">Adductor muscle</tissue>
    </source>
</reference>